<evidence type="ECO:0000313" key="2">
    <source>
        <dbReference type="Proteomes" id="UP001140560"/>
    </source>
</evidence>
<dbReference type="InterPro" id="IPR021858">
    <property type="entry name" value="Fun_TF"/>
</dbReference>
<accession>A0A9W8Y3R1</accession>
<protein>
    <submittedName>
        <fullName evidence="1">Uncharacterized protein</fullName>
    </submittedName>
</protein>
<dbReference type="Proteomes" id="UP001140560">
    <property type="component" value="Unassembled WGS sequence"/>
</dbReference>
<dbReference type="InterPro" id="IPR053175">
    <property type="entry name" value="DHMBA_Reg_Transcription_Factor"/>
</dbReference>
<evidence type="ECO:0000313" key="1">
    <source>
        <dbReference type="EMBL" id="KAJ4366960.1"/>
    </source>
</evidence>
<keyword evidence="2" id="KW-1185">Reference proteome</keyword>
<dbReference type="EMBL" id="JAPEUY010000013">
    <property type="protein sequence ID" value="KAJ4366960.1"/>
    <property type="molecule type" value="Genomic_DNA"/>
</dbReference>
<reference evidence="1" key="1">
    <citation type="submission" date="2022-10" db="EMBL/GenBank/DDBJ databases">
        <title>Tapping the CABI collections for fungal endophytes: first genome assemblies for Collariella, Neodidymelliopsis, Ascochyta clinopodiicola, Didymella pomorum, Didymosphaeria variabile, Neocosmospora piperis and Neocucurbitaria cava.</title>
        <authorList>
            <person name="Hill R."/>
        </authorList>
    </citation>
    <scope>NUCLEOTIDE SEQUENCE</scope>
    <source>
        <strain evidence="1">IMI 356814</strain>
    </source>
</reference>
<proteinExistence type="predicted"/>
<dbReference type="PANTHER" id="PTHR38791">
    <property type="entry name" value="ZN(II)2CYS6 TRANSCRIPTION FACTOR (EUROFUNG)-RELATED-RELATED"/>
    <property type="match status" value="1"/>
</dbReference>
<sequence>MHIVCSGYRDPLDQNFRDESASVVKRAQKSYKTASHGAVTLKTCTPEVHSDSNYADSRDGTTLELRQRHSMSSPNVLFGLPQSVEKVALAYFMSAYIPGSHYEYLPFMYRQPETEILSATVRATSIASLARETGQTSLTEMARRSYAKALLETNATLANTATTTNDTTLISVLLLSLFEAIAWSSPRPPQSWTTHTQGALALIRIRGSQQFKTLIGRQLFVQVTNIICINSIQQRKRLPPDLVDLIKLAEQTDEGALKYKLAFLTSDVSNLLSDIDEGVMTREEVIRATQSLDAQYVSFCESFPPAWKYQKIRLEKSRPEVYGTIIHRYSSQRIAQLWNSCRMTRILLNEIIHAHALHVPSQYGTPIRTLAAHNLQNMATDICASIPQLIDPSIVPILPDSRMNSPFAPFTESILESTSPKAVAASLLWPLSATRSASLASEDVRAYAVQQLNSLGREFRLPQTENITIGHCEFDALQDGLHMFYVS</sequence>
<dbReference type="OrthoDB" id="5429770at2759"/>
<dbReference type="AlphaFoldDB" id="A0A9W8Y3R1"/>
<comment type="caution">
    <text evidence="1">The sequence shown here is derived from an EMBL/GenBank/DDBJ whole genome shotgun (WGS) entry which is preliminary data.</text>
</comment>
<name>A0A9W8Y3R1_9PLEO</name>
<dbReference type="Pfam" id="PF11951">
    <property type="entry name" value="Fungal_trans_2"/>
    <property type="match status" value="1"/>
</dbReference>
<organism evidence="1 2">
    <name type="scientific">Neocucurbitaria cava</name>
    <dbReference type="NCBI Taxonomy" id="798079"/>
    <lineage>
        <taxon>Eukaryota</taxon>
        <taxon>Fungi</taxon>
        <taxon>Dikarya</taxon>
        <taxon>Ascomycota</taxon>
        <taxon>Pezizomycotina</taxon>
        <taxon>Dothideomycetes</taxon>
        <taxon>Pleosporomycetidae</taxon>
        <taxon>Pleosporales</taxon>
        <taxon>Pleosporineae</taxon>
        <taxon>Cucurbitariaceae</taxon>
        <taxon>Neocucurbitaria</taxon>
    </lineage>
</organism>
<gene>
    <name evidence="1" type="ORF">N0V83_007490</name>
</gene>